<comment type="caution">
    <text evidence="5">The sequence shown here is derived from an EMBL/GenBank/DDBJ whole genome shotgun (WGS) entry which is preliminary data.</text>
</comment>
<evidence type="ECO:0000256" key="3">
    <source>
        <dbReference type="SAM" id="MobiDB-lite"/>
    </source>
</evidence>
<gene>
    <name evidence="5" type="ORF">CYCCA115_LOCUS10391</name>
</gene>
<protein>
    <recommendedName>
        <fullName evidence="4">RING-type domain-containing protein</fullName>
    </recommendedName>
</protein>
<feature type="domain" description="RING-type" evidence="4">
    <location>
        <begin position="639"/>
        <end position="676"/>
    </location>
</feature>
<evidence type="ECO:0000313" key="5">
    <source>
        <dbReference type="EMBL" id="CAJ1946250.1"/>
    </source>
</evidence>
<name>A0AAD2CUM2_9STRA</name>
<keyword evidence="6" id="KW-1185">Reference proteome</keyword>
<feature type="region of interest" description="Disordered" evidence="3">
    <location>
        <begin position="384"/>
        <end position="427"/>
    </location>
</feature>
<feature type="compositionally biased region" description="Polar residues" evidence="3">
    <location>
        <begin position="415"/>
        <end position="426"/>
    </location>
</feature>
<feature type="region of interest" description="Disordered" evidence="3">
    <location>
        <begin position="321"/>
        <end position="371"/>
    </location>
</feature>
<evidence type="ECO:0000256" key="1">
    <source>
        <dbReference type="PROSITE-ProRule" id="PRU00175"/>
    </source>
</evidence>
<dbReference type="GO" id="GO:0008270">
    <property type="term" value="F:zinc ion binding"/>
    <property type="evidence" value="ECO:0007669"/>
    <property type="project" value="UniProtKB-KW"/>
</dbReference>
<proteinExistence type="predicted"/>
<keyword evidence="1" id="KW-0862">Zinc</keyword>
<organism evidence="5 6">
    <name type="scientific">Cylindrotheca closterium</name>
    <dbReference type="NCBI Taxonomy" id="2856"/>
    <lineage>
        <taxon>Eukaryota</taxon>
        <taxon>Sar</taxon>
        <taxon>Stramenopiles</taxon>
        <taxon>Ochrophyta</taxon>
        <taxon>Bacillariophyta</taxon>
        <taxon>Bacillariophyceae</taxon>
        <taxon>Bacillariophycidae</taxon>
        <taxon>Bacillariales</taxon>
        <taxon>Bacillariaceae</taxon>
        <taxon>Cylindrotheca</taxon>
    </lineage>
</organism>
<feature type="compositionally biased region" description="Low complexity" evidence="3">
    <location>
        <begin position="145"/>
        <end position="155"/>
    </location>
</feature>
<dbReference type="InterPro" id="IPR001841">
    <property type="entry name" value="Znf_RING"/>
</dbReference>
<dbReference type="Gene3D" id="3.30.40.10">
    <property type="entry name" value="Zinc/RING finger domain, C3HC4 (zinc finger)"/>
    <property type="match status" value="1"/>
</dbReference>
<keyword evidence="2" id="KW-0175">Coiled coil</keyword>
<feature type="compositionally biased region" description="Polar residues" evidence="3">
    <location>
        <begin position="187"/>
        <end position="210"/>
    </location>
</feature>
<evidence type="ECO:0000256" key="2">
    <source>
        <dbReference type="SAM" id="Coils"/>
    </source>
</evidence>
<feature type="compositionally biased region" description="Basic residues" evidence="3">
    <location>
        <begin position="483"/>
        <end position="497"/>
    </location>
</feature>
<feature type="coiled-coil region" evidence="2">
    <location>
        <begin position="552"/>
        <end position="589"/>
    </location>
</feature>
<sequence length="689" mass="77320">MFHQFRSHQKRKVNSHSSGGHKEQNEKGVTIPTLPLKLFMQQDEKKESQQRPTLLNDDSSADLSVYTTETKTTVQYPPRDPYGRMNSAEWPSKRDSANAARATTVVAQKSNLLGAGSATKEVGNRSQSPKTVTGTRLNECMVINTSRPSSPSTAPSTPPRDLDHPEDEDVEDYYDYDHRIHERRQASLASGSVSRTSSNPTAQESIASNNRVKHWRGPVDLDDSSIEDYDNDEDEDDDVVREAEEENVQHASVFRKKITSSTILPEDSDNEALVSPMVWTDHDDDDDGITELVPPPRKLSDEDEAALNRSYHQTMQSISFHSIDESGEDNGYGSDDMDSGAVLLTQEELQKHVNKVQNKEPMPSSYIGGYDQWKQEQEYKRRYFERLQRKVNEKKRHQQPHAHPQLDQSPRRPAQSATDYNRSSGDSLADFTRYTYENMDKSVASTIATARTKESSSEKSSGTATKSKTKGVWKILPKLTGSSKKKTPSKKTGKVQSRHASPPREAVLNQVEELSEVANMSLAPLNSMLGMNVGSEGEPRELVSQYLQVERKKQLQAEEDKAQEEWKEQERIQRKKEEYLRRQRELNNIVPSGPRCTSPGPISHVASRDFKEEGTAPLCSASFESERSGARSATILSPCILCDEAERTHIAMPCMHFFFCGSCVEKMTQNCSCPVCGASSVNFARVYTG</sequence>
<feature type="compositionally biased region" description="Basic residues" evidence="3">
    <location>
        <begin position="1"/>
        <end position="14"/>
    </location>
</feature>
<evidence type="ECO:0000313" key="6">
    <source>
        <dbReference type="Proteomes" id="UP001295423"/>
    </source>
</evidence>
<feature type="region of interest" description="Disordered" evidence="3">
    <location>
        <begin position="448"/>
        <end position="505"/>
    </location>
</feature>
<dbReference type="EMBL" id="CAKOGP040001668">
    <property type="protein sequence ID" value="CAJ1946250.1"/>
    <property type="molecule type" value="Genomic_DNA"/>
</dbReference>
<dbReference type="PROSITE" id="PS50089">
    <property type="entry name" value="ZF_RING_2"/>
    <property type="match status" value="1"/>
</dbReference>
<dbReference type="SUPFAM" id="SSF57850">
    <property type="entry name" value="RING/U-box"/>
    <property type="match status" value="1"/>
</dbReference>
<evidence type="ECO:0000259" key="4">
    <source>
        <dbReference type="PROSITE" id="PS50089"/>
    </source>
</evidence>
<feature type="compositionally biased region" description="Polar residues" evidence="3">
    <location>
        <begin position="50"/>
        <end position="75"/>
    </location>
</feature>
<feature type="region of interest" description="Disordered" evidence="3">
    <location>
        <begin position="278"/>
        <end position="301"/>
    </location>
</feature>
<dbReference type="AlphaFoldDB" id="A0AAD2CUM2"/>
<dbReference type="InterPro" id="IPR013083">
    <property type="entry name" value="Znf_RING/FYVE/PHD"/>
</dbReference>
<dbReference type="Proteomes" id="UP001295423">
    <property type="component" value="Unassembled WGS sequence"/>
</dbReference>
<feature type="compositionally biased region" description="Basic and acidic residues" evidence="3">
    <location>
        <begin position="175"/>
        <end position="185"/>
    </location>
</feature>
<accession>A0AAD2CUM2</accession>
<keyword evidence="1" id="KW-0479">Metal-binding</keyword>
<reference evidence="5" key="1">
    <citation type="submission" date="2023-08" db="EMBL/GenBank/DDBJ databases">
        <authorList>
            <person name="Audoor S."/>
            <person name="Bilcke G."/>
        </authorList>
    </citation>
    <scope>NUCLEOTIDE SEQUENCE</scope>
</reference>
<feature type="compositionally biased region" description="Acidic residues" evidence="3">
    <location>
        <begin position="220"/>
        <end position="246"/>
    </location>
</feature>
<feature type="region of interest" description="Disordered" evidence="3">
    <location>
        <begin position="143"/>
        <end position="252"/>
    </location>
</feature>
<keyword evidence="1" id="KW-0863">Zinc-finger</keyword>
<feature type="region of interest" description="Disordered" evidence="3">
    <location>
        <begin position="1"/>
        <end position="95"/>
    </location>
</feature>
<feature type="compositionally biased region" description="Acidic residues" evidence="3">
    <location>
        <begin position="164"/>
        <end position="174"/>
    </location>
</feature>
<dbReference type="Pfam" id="PF13920">
    <property type="entry name" value="zf-C3HC4_3"/>
    <property type="match status" value="1"/>
</dbReference>